<evidence type="ECO:0000313" key="1">
    <source>
        <dbReference type="EMBL" id="RMZ93495.1"/>
    </source>
</evidence>
<protein>
    <submittedName>
        <fullName evidence="1">Uncharacterized protein</fullName>
    </submittedName>
</protein>
<organism evidence="1 2">
    <name type="scientific">Brachionus plicatilis</name>
    <name type="common">Marine rotifer</name>
    <name type="synonym">Brachionus muelleri</name>
    <dbReference type="NCBI Taxonomy" id="10195"/>
    <lineage>
        <taxon>Eukaryota</taxon>
        <taxon>Metazoa</taxon>
        <taxon>Spiralia</taxon>
        <taxon>Gnathifera</taxon>
        <taxon>Rotifera</taxon>
        <taxon>Eurotatoria</taxon>
        <taxon>Monogononta</taxon>
        <taxon>Pseudotrocha</taxon>
        <taxon>Ploima</taxon>
        <taxon>Brachionidae</taxon>
        <taxon>Brachionus</taxon>
    </lineage>
</organism>
<reference evidence="1 2" key="1">
    <citation type="journal article" date="2018" name="Sci. Rep.">
        <title>Genomic signatures of local adaptation to the degree of environmental predictability in rotifers.</title>
        <authorList>
            <person name="Franch-Gras L."/>
            <person name="Hahn C."/>
            <person name="Garcia-Roger E.M."/>
            <person name="Carmona M.J."/>
            <person name="Serra M."/>
            <person name="Gomez A."/>
        </authorList>
    </citation>
    <scope>NUCLEOTIDE SEQUENCE [LARGE SCALE GENOMIC DNA]</scope>
    <source>
        <strain evidence="1">HYR1</strain>
    </source>
</reference>
<dbReference type="Proteomes" id="UP000276133">
    <property type="component" value="Unassembled WGS sequence"/>
</dbReference>
<accession>A0A3M7P353</accession>
<dbReference type="EMBL" id="REGN01013769">
    <property type="protein sequence ID" value="RMZ93495.1"/>
    <property type="molecule type" value="Genomic_DNA"/>
</dbReference>
<dbReference type="AlphaFoldDB" id="A0A3M7P353"/>
<name>A0A3M7P353_BRAPC</name>
<comment type="caution">
    <text evidence="1">The sequence shown here is derived from an EMBL/GenBank/DDBJ whole genome shotgun (WGS) entry which is preliminary data.</text>
</comment>
<gene>
    <name evidence="1" type="ORF">BpHYR1_025850</name>
</gene>
<proteinExistence type="predicted"/>
<keyword evidence="2" id="KW-1185">Reference proteome</keyword>
<sequence>MYADDSKIIADLHSLALSKQLQFFLSCQDFDPKYSSTSASTSSNSSKNVKLTPSVLRDLNSKSFKPYYFQGGTS</sequence>
<evidence type="ECO:0000313" key="2">
    <source>
        <dbReference type="Proteomes" id="UP000276133"/>
    </source>
</evidence>